<dbReference type="Pfam" id="PF00084">
    <property type="entry name" value="Sushi"/>
    <property type="match status" value="1"/>
</dbReference>
<keyword evidence="1 2" id="KW-1015">Disulfide bond</keyword>
<dbReference type="Pfam" id="PF00629">
    <property type="entry name" value="MAM"/>
    <property type="match status" value="1"/>
</dbReference>
<dbReference type="AlphaFoldDB" id="A0AAW0SJG0"/>
<dbReference type="InterPro" id="IPR051560">
    <property type="entry name" value="MAM_domain-containing"/>
</dbReference>
<gene>
    <name evidence="5" type="ORF">O3P69_020294</name>
</gene>
<dbReference type="Gene3D" id="2.10.70.10">
    <property type="entry name" value="Complement Module, domain 1"/>
    <property type="match status" value="2"/>
</dbReference>
<dbReference type="SUPFAM" id="SSF49899">
    <property type="entry name" value="Concanavalin A-like lectins/glucanases"/>
    <property type="match status" value="1"/>
</dbReference>
<evidence type="ECO:0000256" key="1">
    <source>
        <dbReference type="ARBA" id="ARBA00023157"/>
    </source>
</evidence>
<dbReference type="InterPro" id="IPR013320">
    <property type="entry name" value="ConA-like_dom_sf"/>
</dbReference>
<evidence type="ECO:0000256" key="2">
    <source>
        <dbReference type="PROSITE-ProRule" id="PRU00302"/>
    </source>
</evidence>
<name>A0AAW0SJG0_SCYPA</name>
<evidence type="ECO:0000259" key="4">
    <source>
        <dbReference type="PROSITE" id="PS50923"/>
    </source>
</evidence>
<comment type="caution">
    <text evidence="5">The sequence shown here is derived from an EMBL/GenBank/DDBJ whole genome shotgun (WGS) entry which is preliminary data.</text>
</comment>
<evidence type="ECO:0000259" key="3">
    <source>
        <dbReference type="PROSITE" id="PS50060"/>
    </source>
</evidence>
<dbReference type="EMBL" id="JARAKH010000055">
    <property type="protein sequence ID" value="KAK8375226.1"/>
    <property type="molecule type" value="Genomic_DNA"/>
</dbReference>
<dbReference type="SUPFAM" id="SSF57535">
    <property type="entry name" value="Complement control module/SCR domain"/>
    <property type="match status" value="2"/>
</dbReference>
<dbReference type="InterPro" id="IPR035976">
    <property type="entry name" value="Sushi/SCR/CCP_sf"/>
</dbReference>
<keyword evidence="2" id="KW-0768">Sushi</keyword>
<dbReference type="Gene3D" id="2.60.120.200">
    <property type="match status" value="1"/>
</dbReference>
<dbReference type="PANTHER" id="PTHR23282:SF101">
    <property type="entry name" value="MAM DOMAIN-CONTAINING PROTEIN"/>
    <property type="match status" value="1"/>
</dbReference>
<protein>
    <submittedName>
        <fullName evidence="5">Uncharacterized protein</fullName>
    </submittedName>
</protein>
<dbReference type="SMART" id="SM00137">
    <property type="entry name" value="MAM"/>
    <property type="match status" value="1"/>
</dbReference>
<feature type="disulfide bond" evidence="2">
    <location>
        <begin position="83"/>
        <end position="110"/>
    </location>
</feature>
<dbReference type="CDD" id="cd06263">
    <property type="entry name" value="MAM"/>
    <property type="match status" value="1"/>
</dbReference>
<feature type="domain" description="Sushi" evidence="4">
    <location>
        <begin position="113"/>
        <end position="167"/>
    </location>
</feature>
<dbReference type="InterPro" id="IPR000998">
    <property type="entry name" value="MAM_dom"/>
</dbReference>
<reference evidence="5 6" key="1">
    <citation type="submission" date="2023-03" db="EMBL/GenBank/DDBJ databases">
        <title>High-quality genome of Scylla paramamosain provides insights in environmental adaptation.</title>
        <authorList>
            <person name="Zhang L."/>
        </authorList>
    </citation>
    <scope>NUCLEOTIDE SEQUENCE [LARGE SCALE GENOMIC DNA]</scope>
    <source>
        <strain evidence="5">LZ_2023a</strain>
        <tissue evidence="5">Muscle</tissue>
    </source>
</reference>
<proteinExistence type="predicted"/>
<organism evidence="5 6">
    <name type="scientific">Scylla paramamosain</name>
    <name type="common">Mud crab</name>
    <dbReference type="NCBI Taxonomy" id="85552"/>
    <lineage>
        <taxon>Eukaryota</taxon>
        <taxon>Metazoa</taxon>
        <taxon>Ecdysozoa</taxon>
        <taxon>Arthropoda</taxon>
        <taxon>Crustacea</taxon>
        <taxon>Multicrustacea</taxon>
        <taxon>Malacostraca</taxon>
        <taxon>Eumalacostraca</taxon>
        <taxon>Eucarida</taxon>
        <taxon>Decapoda</taxon>
        <taxon>Pleocyemata</taxon>
        <taxon>Brachyura</taxon>
        <taxon>Eubrachyura</taxon>
        <taxon>Portunoidea</taxon>
        <taxon>Portunidae</taxon>
        <taxon>Portuninae</taxon>
        <taxon>Scylla</taxon>
    </lineage>
</organism>
<keyword evidence="6" id="KW-1185">Reference proteome</keyword>
<accession>A0AAW0SJG0</accession>
<dbReference type="SMART" id="SM00032">
    <property type="entry name" value="CCP"/>
    <property type="match status" value="2"/>
</dbReference>
<dbReference type="PANTHER" id="PTHR23282">
    <property type="entry name" value="APICAL ENDOSOMAL GLYCOPROTEIN PRECURSOR"/>
    <property type="match status" value="1"/>
</dbReference>
<dbReference type="InterPro" id="IPR000436">
    <property type="entry name" value="Sushi_SCR_CCP_dom"/>
</dbReference>
<evidence type="ECO:0000313" key="5">
    <source>
        <dbReference type="EMBL" id="KAK8375226.1"/>
    </source>
</evidence>
<dbReference type="PROSITE" id="PS50923">
    <property type="entry name" value="SUSHI"/>
    <property type="match status" value="2"/>
</dbReference>
<evidence type="ECO:0000313" key="6">
    <source>
        <dbReference type="Proteomes" id="UP001487740"/>
    </source>
</evidence>
<dbReference type="CDD" id="cd00033">
    <property type="entry name" value="CCP"/>
    <property type="match status" value="1"/>
</dbReference>
<feature type="domain" description="Sushi" evidence="4">
    <location>
        <begin position="58"/>
        <end position="112"/>
    </location>
</feature>
<dbReference type="GO" id="GO:0016020">
    <property type="term" value="C:membrane"/>
    <property type="evidence" value="ECO:0007669"/>
    <property type="project" value="InterPro"/>
</dbReference>
<feature type="domain" description="MAM" evidence="3">
    <location>
        <begin position="174"/>
        <end position="352"/>
    </location>
</feature>
<dbReference type="PROSITE" id="PS50060">
    <property type="entry name" value="MAM_2"/>
    <property type="match status" value="1"/>
</dbReference>
<comment type="caution">
    <text evidence="2">Lacks conserved residue(s) required for the propagation of feature annotation.</text>
</comment>
<dbReference type="Proteomes" id="UP001487740">
    <property type="component" value="Unassembled WGS sequence"/>
</dbReference>
<sequence>MPGGEPRRHNQMKQALHPHLYKNGPPAAPQGPQGLTMDAGNWCTGGGLRVSAQRRLWSRCGELSLENGKVRIKNKGRVAKFRCKRGFIRFDGDRFATCVRQNWIGRVPKCIRSGCPFLTPPRYGDLSYLYNQAAARLSCDPGYSLQGDAILTCNATFWNASVPICQASYSSPPLECTFERDTCGWTNSPDNHFFWELKSAALLHFFNQGNSPVIDHTKGTASGKFMIASAAISAAVGSSDGEGPRAALYSPVFPAAPGGVACITFFYHVYGGHGTGELRAYYKPEGTVTEFTSPVFQTSSRSHASWVREHLLFTNVTQAFQVVFESEEQGVFYREGAQTHPRLRVAGAPCQPSPGF</sequence>